<evidence type="ECO:0000256" key="1">
    <source>
        <dbReference type="SAM" id="MobiDB-lite"/>
    </source>
</evidence>
<protein>
    <submittedName>
        <fullName evidence="2">Uncharacterized protein</fullName>
    </submittedName>
</protein>
<evidence type="ECO:0000313" key="2">
    <source>
        <dbReference type="EMBL" id="ORZ31473.1"/>
    </source>
</evidence>
<dbReference type="Proteomes" id="UP000193411">
    <property type="component" value="Unassembled WGS sequence"/>
</dbReference>
<keyword evidence="3" id="KW-1185">Reference proteome</keyword>
<accession>A0A1Y2HCQ6</accession>
<sequence>MAVCPNVHASGGCGTDGPAGLDCRALLMAVQRLDVELALKYLYPMPEEQALGYGIGTDGSEYMISWALLTLLHMLETAPLDQARSEPESSRIGLLLQAILEHPLLPSLSWVFTLSFFKSARRVLSAVSQSDSALLESRRQSHPPAARSRILLDLIRSGALSQSATSLFLLEQEQSFSSDPMPALSRIFLYLATLCRNPTTLSHILPYLTRPSAPPNLNSLFSHVPLTWALVTALATHHPTDPERFITHMLTHLDMHSHQGLAFHVSVRAIARGNHDAVDQLVVGIHDAQLLKSLLLPPFPHGTPPSMQMANAVVLTRWLHLTCAELAEMQAKGEPLMVQAVRKGTAGKKRVDYLELLQVEKWVKEYGEALEREGERGQARAGELDAAWEPVKAMMDEMTRASRRKSIGSKKEGRRGVNEGGCICQ</sequence>
<organism evidence="2 3">
    <name type="scientific">Catenaria anguillulae PL171</name>
    <dbReference type="NCBI Taxonomy" id="765915"/>
    <lineage>
        <taxon>Eukaryota</taxon>
        <taxon>Fungi</taxon>
        <taxon>Fungi incertae sedis</taxon>
        <taxon>Blastocladiomycota</taxon>
        <taxon>Blastocladiomycetes</taxon>
        <taxon>Blastocladiales</taxon>
        <taxon>Catenariaceae</taxon>
        <taxon>Catenaria</taxon>
    </lineage>
</organism>
<dbReference type="AlphaFoldDB" id="A0A1Y2HCQ6"/>
<feature type="region of interest" description="Disordered" evidence="1">
    <location>
        <begin position="399"/>
        <end position="425"/>
    </location>
</feature>
<evidence type="ECO:0000313" key="3">
    <source>
        <dbReference type="Proteomes" id="UP000193411"/>
    </source>
</evidence>
<name>A0A1Y2HCQ6_9FUNG</name>
<comment type="caution">
    <text evidence="2">The sequence shown here is derived from an EMBL/GenBank/DDBJ whole genome shotgun (WGS) entry which is preliminary data.</text>
</comment>
<gene>
    <name evidence="2" type="ORF">BCR44DRAFT_1265223</name>
</gene>
<reference evidence="2 3" key="1">
    <citation type="submission" date="2016-07" db="EMBL/GenBank/DDBJ databases">
        <title>Pervasive Adenine N6-methylation of Active Genes in Fungi.</title>
        <authorList>
            <consortium name="DOE Joint Genome Institute"/>
            <person name="Mondo S.J."/>
            <person name="Dannebaum R.O."/>
            <person name="Kuo R.C."/>
            <person name="Labutti K."/>
            <person name="Haridas S."/>
            <person name="Kuo A."/>
            <person name="Salamov A."/>
            <person name="Ahrendt S.R."/>
            <person name="Lipzen A."/>
            <person name="Sullivan W."/>
            <person name="Andreopoulos W.B."/>
            <person name="Clum A."/>
            <person name="Lindquist E."/>
            <person name="Daum C."/>
            <person name="Ramamoorthy G.K."/>
            <person name="Gryganskyi A."/>
            <person name="Culley D."/>
            <person name="Magnuson J.K."/>
            <person name="James T.Y."/>
            <person name="O'Malley M.A."/>
            <person name="Stajich J.E."/>
            <person name="Spatafora J.W."/>
            <person name="Visel A."/>
            <person name="Grigoriev I.V."/>
        </authorList>
    </citation>
    <scope>NUCLEOTIDE SEQUENCE [LARGE SCALE GENOMIC DNA]</scope>
    <source>
        <strain evidence="2 3">PL171</strain>
    </source>
</reference>
<dbReference type="EMBL" id="MCFL01000059">
    <property type="protein sequence ID" value="ORZ31473.1"/>
    <property type="molecule type" value="Genomic_DNA"/>
</dbReference>
<proteinExistence type="predicted"/>